<organism evidence="1 2">
    <name type="scientific">Oryctolagus cuniculus</name>
    <name type="common">Rabbit</name>
    <dbReference type="NCBI Taxonomy" id="9986"/>
    <lineage>
        <taxon>Eukaryota</taxon>
        <taxon>Metazoa</taxon>
        <taxon>Chordata</taxon>
        <taxon>Craniata</taxon>
        <taxon>Vertebrata</taxon>
        <taxon>Euteleostomi</taxon>
        <taxon>Mammalia</taxon>
        <taxon>Eutheria</taxon>
        <taxon>Euarchontoglires</taxon>
        <taxon>Glires</taxon>
        <taxon>Lagomorpha</taxon>
        <taxon>Leporidae</taxon>
        <taxon>Oryctolagus</taxon>
    </lineage>
</organism>
<accession>A0A5F9CQS1</accession>
<dbReference type="Ensembl" id="ENSOCUT00000056467.1">
    <property type="protein sequence ID" value="ENSOCUP00000035719.1"/>
    <property type="gene ID" value="ENSOCUG00000036050.1"/>
</dbReference>
<proteinExistence type="predicted"/>
<dbReference type="AlphaFoldDB" id="A0A5F9CQS1"/>
<dbReference type="InParanoid" id="A0A5F9CQS1"/>
<keyword evidence="2" id="KW-1185">Reference proteome</keyword>
<sequence length="53" mass="5952">LNASLCIVLCQIRPMSRTLALHLIWAYAKEVKFAADVQALRLQCWKSECGVSC</sequence>
<reference evidence="1" key="2">
    <citation type="submission" date="2025-08" db="UniProtKB">
        <authorList>
            <consortium name="Ensembl"/>
        </authorList>
    </citation>
    <scope>IDENTIFICATION</scope>
    <source>
        <strain evidence="1">Thorbecke</strain>
    </source>
</reference>
<dbReference type="EMBL" id="AAGW02030629">
    <property type="status" value="NOT_ANNOTATED_CDS"/>
    <property type="molecule type" value="Genomic_DNA"/>
</dbReference>
<reference evidence="1 2" key="1">
    <citation type="journal article" date="2011" name="Nature">
        <title>A high-resolution map of human evolutionary constraint using 29 mammals.</title>
        <authorList>
            <person name="Lindblad-Toh K."/>
            <person name="Garber M."/>
            <person name="Zuk O."/>
            <person name="Lin M.F."/>
            <person name="Parker B.J."/>
            <person name="Washietl S."/>
            <person name="Kheradpour P."/>
            <person name="Ernst J."/>
            <person name="Jordan G."/>
            <person name="Mauceli E."/>
            <person name="Ward L.D."/>
            <person name="Lowe C.B."/>
            <person name="Holloway A.K."/>
            <person name="Clamp M."/>
            <person name="Gnerre S."/>
            <person name="Alfoldi J."/>
            <person name="Beal K."/>
            <person name="Chang J."/>
            <person name="Clawson H."/>
            <person name="Cuff J."/>
            <person name="Di Palma F."/>
            <person name="Fitzgerald S."/>
            <person name="Flicek P."/>
            <person name="Guttman M."/>
            <person name="Hubisz M.J."/>
            <person name="Jaffe D.B."/>
            <person name="Jungreis I."/>
            <person name="Kent W.J."/>
            <person name="Kostka D."/>
            <person name="Lara M."/>
            <person name="Martins A.L."/>
            <person name="Massingham T."/>
            <person name="Moltke I."/>
            <person name="Raney B.J."/>
            <person name="Rasmussen M.D."/>
            <person name="Robinson J."/>
            <person name="Stark A."/>
            <person name="Vilella A.J."/>
            <person name="Wen J."/>
            <person name="Xie X."/>
            <person name="Zody M.C."/>
            <person name="Baldwin J."/>
            <person name="Bloom T."/>
            <person name="Chin C.W."/>
            <person name="Heiman D."/>
            <person name="Nicol R."/>
            <person name="Nusbaum C."/>
            <person name="Young S."/>
            <person name="Wilkinson J."/>
            <person name="Worley K.C."/>
            <person name="Kovar C.L."/>
            <person name="Muzny D.M."/>
            <person name="Gibbs R.A."/>
            <person name="Cree A."/>
            <person name="Dihn H.H."/>
            <person name="Fowler G."/>
            <person name="Jhangiani S."/>
            <person name="Joshi V."/>
            <person name="Lee S."/>
            <person name="Lewis L.R."/>
            <person name="Nazareth L.V."/>
            <person name="Okwuonu G."/>
            <person name="Santibanez J."/>
            <person name="Warren W.C."/>
            <person name="Mardis E.R."/>
            <person name="Weinstock G.M."/>
            <person name="Wilson R.K."/>
            <person name="Delehaunty K."/>
            <person name="Dooling D."/>
            <person name="Fronik C."/>
            <person name="Fulton L."/>
            <person name="Fulton B."/>
            <person name="Graves T."/>
            <person name="Minx P."/>
            <person name="Sodergren E."/>
            <person name="Birney E."/>
            <person name="Margulies E.H."/>
            <person name="Herrero J."/>
            <person name="Green E.D."/>
            <person name="Haussler D."/>
            <person name="Siepel A."/>
            <person name="Goldman N."/>
            <person name="Pollard K.S."/>
            <person name="Pedersen J.S."/>
            <person name="Lander E.S."/>
            <person name="Kellis M."/>
        </authorList>
    </citation>
    <scope>NUCLEOTIDE SEQUENCE [LARGE SCALE GENOMIC DNA]</scope>
    <source>
        <strain evidence="1 2">Thorbecke inbred</strain>
    </source>
</reference>
<reference evidence="1" key="3">
    <citation type="submission" date="2025-09" db="UniProtKB">
        <authorList>
            <consortium name="Ensembl"/>
        </authorList>
    </citation>
    <scope>IDENTIFICATION</scope>
    <source>
        <strain evidence="1">Thorbecke</strain>
    </source>
</reference>
<evidence type="ECO:0000313" key="1">
    <source>
        <dbReference type="Ensembl" id="ENSOCUP00000035719.1"/>
    </source>
</evidence>
<protein>
    <submittedName>
        <fullName evidence="1">Uncharacterized protein</fullName>
    </submittedName>
</protein>
<evidence type="ECO:0000313" key="2">
    <source>
        <dbReference type="Proteomes" id="UP000001811"/>
    </source>
</evidence>
<dbReference type="Proteomes" id="UP000001811">
    <property type="component" value="Chromosome 11"/>
</dbReference>
<name>A0A5F9CQS1_RABIT</name>